<dbReference type="Proteomes" id="UP000216345">
    <property type="component" value="Unassembled WGS sequence"/>
</dbReference>
<dbReference type="EMBL" id="NNRK01000035">
    <property type="protein sequence ID" value="OYR08223.1"/>
    <property type="molecule type" value="Genomic_DNA"/>
</dbReference>
<accession>A0A256F0B2</accession>
<organism evidence="1 2">
    <name type="scientific">Brucella rhizosphaerae</name>
    <dbReference type="NCBI Taxonomy" id="571254"/>
    <lineage>
        <taxon>Bacteria</taxon>
        <taxon>Pseudomonadati</taxon>
        <taxon>Pseudomonadota</taxon>
        <taxon>Alphaproteobacteria</taxon>
        <taxon>Hyphomicrobiales</taxon>
        <taxon>Brucellaceae</taxon>
        <taxon>Brucella/Ochrobactrum group</taxon>
        <taxon>Brucella</taxon>
    </lineage>
</organism>
<name>A0A256F0B2_9HYPH</name>
<sequence>MPHAQYGRFKAPALYRIIIRYKNTRTHGCFTTSGLCAGTSQYLVCVIFQAYHLEHRSGLMQARCTDIPPSSSE</sequence>
<comment type="caution">
    <text evidence="1">The sequence shown here is derived from an EMBL/GenBank/DDBJ whole genome shotgun (WGS) entry which is preliminary data.</text>
</comment>
<evidence type="ECO:0000313" key="1">
    <source>
        <dbReference type="EMBL" id="OYR08223.1"/>
    </source>
</evidence>
<protein>
    <submittedName>
        <fullName evidence="1">Uncharacterized protein</fullName>
    </submittedName>
</protein>
<reference evidence="1 2" key="1">
    <citation type="submission" date="2017-07" db="EMBL/GenBank/DDBJ databases">
        <title>Phylogenetic study on the rhizospheric bacterium Ochrobactrum sp. A44.</title>
        <authorList>
            <person name="Krzyzanowska D.M."/>
            <person name="Ossowicki A."/>
            <person name="Rajewska M."/>
            <person name="Maciag T."/>
            <person name="Kaczynski Z."/>
            <person name="Czerwicka M."/>
            <person name="Jafra S."/>
        </authorList>
    </citation>
    <scope>NUCLEOTIDE SEQUENCE [LARGE SCALE GENOMIC DNA]</scope>
    <source>
        <strain evidence="1 2">PR17</strain>
    </source>
</reference>
<gene>
    <name evidence="1" type="ORF">CEV32_2936</name>
</gene>
<dbReference type="AlphaFoldDB" id="A0A256F0B2"/>
<proteinExistence type="predicted"/>
<evidence type="ECO:0000313" key="2">
    <source>
        <dbReference type="Proteomes" id="UP000216345"/>
    </source>
</evidence>
<keyword evidence="2" id="KW-1185">Reference proteome</keyword>